<feature type="region of interest" description="Disordered" evidence="1">
    <location>
        <begin position="24"/>
        <end position="43"/>
    </location>
</feature>
<evidence type="ECO:0000256" key="1">
    <source>
        <dbReference type="SAM" id="MobiDB-lite"/>
    </source>
</evidence>
<keyword evidence="3" id="KW-1185">Reference proteome</keyword>
<dbReference type="OrthoDB" id="4477950at2759"/>
<comment type="caution">
    <text evidence="2">The sequence shown here is derived from an EMBL/GenBank/DDBJ whole genome shotgun (WGS) entry which is preliminary data.</text>
</comment>
<dbReference type="AlphaFoldDB" id="A0A0L1IW90"/>
<accession>A0A0L1IW90</accession>
<dbReference type="EMBL" id="JNOM01000253">
    <property type="protein sequence ID" value="KNG83675.1"/>
    <property type="molecule type" value="Genomic_DNA"/>
</dbReference>
<reference evidence="2 3" key="1">
    <citation type="submission" date="2014-06" db="EMBL/GenBank/DDBJ databases">
        <title>The Genome of the Aflatoxigenic Filamentous Fungus Aspergillus nomius.</title>
        <authorList>
            <person name="Moore M.G."/>
            <person name="Shannon B.M."/>
            <person name="Brian M.M."/>
        </authorList>
    </citation>
    <scope>NUCLEOTIDE SEQUENCE [LARGE SCALE GENOMIC DNA]</scope>
    <source>
        <strain evidence="2 3">NRRL 13137</strain>
    </source>
</reference>
<protein>
    <submittedName>
        <fullName evidence="2">Uncharacterized protein</fullName>
    </submittedName>
</protein>
<proteinExistence type="predicted"/>
<dbReference type="Proteomes" id="UP000037505">
    <property type="component" value="Unassembled WGS sequence"/>
</dbReference>
<feature type="region of interest" description="Disordered" evidence="1">
    <location>
        <begin position="105"/>
        <end position="135"/>
    </location>
</feature>
<evidence type="ECO:0000313" key="2">
    <source>
        <dbReference type="EMBL" id="KNG83675.1"/>
    </source>
</evidence>
<evidence type="ECO:0000313" key="3">
    <source>
        <dbReference type="Proteomes" id="UP000037505"/>
    </source>
</evidence>
<gene>
    <name evidence="2" type="ORF">ANOM_008197</name>
</gene>
<name>A0A0L1IW90_ASPN3</name>
<dbReference type="GeneID" id="26810001"/>
<feature type="compositionally biased region" description="Basic and acidic residues" evidence="1">
    <location>
        <begin position="111"/>
        <end position="125"/>
    </location>
</feature>
<organism evidence="2 3">
    <name type="scientific">Aspergillus nomiae NRRL (strain ATCC 15546 / NRRL 13137 / CBS 260.88 / M93)</name>
    <dbReference type="NCBI Taxonomy" id="1509407"/>
    <lineage>
        <taxon>Eukaryota</taxon>
        <taxon>Fungi</taxon>
        <taxon>Dikarya</taxon>
        <taxon>Ascomycota</taxon>
        <taxon>Pezizomycotina</taxon>
        <taxon>Eurotiomycetes</taxon>
        <taxon>Eurotiomycetidae</taxon>
        <taxon>Eurotiales</taxon>
        <taxon>Aspergillaceae</taxon>
        <taxon>Aspergillus</taxon>
        <taxon>Aspergillus subgen. Circumdati</taxon>
    </lineage>
</organism>
<sequence length="297" mass="31515">MNKQSLLNALIGVLNSTSVLRTGVQEPNTTDSTSLNATPTNGTLSTGGMSNCTQACALGGLVCVVALPSEANFCGSTNQHVHSTLMAPFPRGAEGGVVANGRITALKPGSKKSEAEHEPQSDRRVGSGQPKSRAPLPVIPYDPCPIREGNGTAWALQARDTSPRGQPKATASLDPQFPVPSIIQLLVVLSPQSHSLQTSSALFCTQISFPALSRCSPPCRCLSLDPFIQFIRALILRGNLSHVPFEEINPPCSLLSTPLPADSSSYLPVRPSRTALFTPRLFITQTRPPVLSYIVLL</sequence>
<dbReference type="RefSeq" id="XP_015404598.1">
    <property type="nucleotide sequence ID" value="XM_015553453.1"/>
</dbReference>